<feature type="transmembrane region" description="Helical" evidence="11">
    <location>
        <begin position="260"/>
        <end position="281"/>
    </location>
</feature>
<comment type="subcellular location">
    <subcellularLocation>
        <location evidence="1">Membrane</location>
        <topology evidence="1">Multi-pass membrane protein</topology>
    </subcellularLocation>
</comment>
<evidence type="ECO:0000256" key="9">
    <source>
        <dbReference type="ARBA" id="ARBA00023224"/>
    </source>
</evidence>
<name>A0AAD6U4G9_9AGAR</name>
<keyword evidence="3" id="KW-0589">Pheromone response</keyword>
<keyword evidence="13" id="KW-1185">Reference proteome</keyword>
<dbReference type="EMBL" id="JARJCN010000034">
    <property type="protein sequence ID" value="KAJ7085450.1"/>
    <property type="molecule type" value="Genomic_DNA"/>
</dbReference>
<dbReference type="Pfam" id="PF02076">
    <property type="entry name" value="STE3"/>
    <property type="match status" value="1"/>
</dbReference>
<evidence type="ECO:0000256" key="10">
    <source>
        <dbReference type="SAM" id="MobiDB-lite"/>
    </source>
</evidence>
<keyword evidence="4 11" id="KW-0812">Transmembrane</keyword>
<feature type="transmembrane region" description="Helical" evidence="11">
    <location>
        <begin position="6"/>
        <end position="24"/>
    </location>
</feature>
<keyword evidence="7 11" id="KW-0472">Membrane</keyword>
<dbReference type="PANTHER" id="PTHR28097:SF1">
    <property type="entry name" value="PHEROMONE A FACTOR RECEPTOR"/>
    <property type="match status" value="1"/>
</dbReference>
<keyword evidence="5 11" id="KW-1133">Transmembrane helix</keyword>
<dbReference type="PROSITE" id="PS51257">
    <property type="entry name" value="PROKAR_LIPOPROTEIN"/>
    <property type="match status" value="1"/>
</dbReference>
<comment type="similarity">
    <text evidence="2">Belongs to the G-protein coupled receptor 4 family.</text>
</comment>
<reference evidence="12" key="1">
    <citation type="submission" date="2023-03" db="EMBL/GenBank/DDBJ databases">
        <title>Massive genome expansion in bonnet fungi (Mycena s.s.) driven by repeated elements and novel gene families across ecological guilds.</title>
        <authorList>
            <consortium name="Lawrence Berkeley National Laboratory"/>
            <person name="Harder C.B."/>
            <person name="Miyauchi S."/>
            <person name="Viragh M."/>
            <person name="Kuo A."/>
            <person name="Thoen E."/>
            <person name="Andreopoulos B."/>
            <person name="Lu D."/>
            <person name="Skrede I."/>
            <person name="Drula E."/>
            <person name="Henrissat B."/>
            <person name="Morin E."/>
            <person name="Kohler A."/>
            <person name="Barry K."/>
            <person name="LaButti K."/>
            <person name="Morin E."/>
            <person name="Salamov A."/>
            <person name="Lipzen A."/>
            <person name="Mereny Z."/>
            <person name="Hegedus B."/>
            <person name="Baldrian P."/>
            <person name="Stursova M."/>
            <person name="Weitz H."/>
            <person name="Taylor A."/>
            <person name="Grigoriev I.V."/>
            <person name="Nagy L.G."/>
            <person name="Martin F."/>
            <person name="Kauserud H."/>
        </authorList>
    </citation>
    <scope>NUCLEOTIDE SEQUENCE</scope>
    <source>
        <strain evidence="12">CBHHK173m</strain>
    </source>
</reference>
<feature type="transmembrane region" description="Helical" evidence="11">
    <location>
        <begin position="111"/>
        <end position="132"/>
    </location>
</feature>
<organism evidence="12 13">
    <name type="scientific">Mycena belliarum</name>
    <dbReference type="NCBI Taxonomy" id="1033014"/>
    <lineage>
        <taxon>Eukaryota</taxon>
        <taxon>Fungi</taxon>
        <taxon>Dikarya</taxon>
        <taxon>Basidiomycota</taxon>
        <taxon>Agaricomycotina</taxon>
        <taxon>Agaricomycetes</taxon>
        <taxon>Agaricomycetidae</taxon>
        <taxon>Agaricales</taxon>
        <taxon>Marasmiineae</taxon>
        <taxon>Mycenaceae</taxon>
        <taxon>Mycena</taxon>
    </lineage>
</organism>
<feature type="transmembrane region" description="Helical" evidence="11">
    <location>
        <begin position="36"/>
        <end position="56"/>
    </location>
</feature>
<evidence type="ECO:0000256" key="8">
    <source>
        <dbReference type="ARBA" id="ARBA00023170"/>
    </source>
</evidence>
<evidence type="ECO:0000256" key="11">
    <source>
        <dbReference type="SAM" id="Phobius"/>
    </source>
</evidence>
<evidence type="ECO:0000313" key="13">
    <source>
        <dbReference type="Proteomes" id="UP001222325"/>
    </source>
</evidence>
<protein>
    <submittedName>
        <fullName evidence="12">Pheromone A receptor-domain-containing protein</fullName>
    </submittedName>
</protein>
<evidence type="ECO:0000256" key="5">
    <source>
        <dbReference type="ARBA" id="ARBA00022989"/>
    </source>
</evidence>
<proteinExistence type="inferred from homology"/>
<dbReference type="PRINTS" id="PR00899">
    <property type="entry name" value="GPCRSTE3"/>
</dbReference>
<feature type="region of interest" description="Disordered" evidence="10">
    <location>
        <begin position="425"/>
        <end position="449"/>
    </location>
</feature>
<sequence length="536" mass="58312">MTVLRPILSFVLSTILAACLTVFLRRPQLDIPGVALATWLFVANLVHAVNSLIWASDLVGHVPVWCDIVTNLLLGAAVALPSACVSSARAVELLSSQRKIYPNTYSRRIHLLIDVALCFVLPLLYMTLHFAVQEHRFDLVRSLGCSASVQRSTPAMLVMILPPAFLGITALALCVWTAWTCCRMPAGRFAAHLAARSAVSAPRFIRRLSACTLLTLTVLIFSFLPLLDPHPDSWASFQADFSTILIVEQDNEIVAAHRTWWAIPSISTMYILLVLLLGDLGTDTFTWFRSRLGPTPLSRPARPELSRLTFNQSTHDMAMVSKTSLATPTAPQAVQLRSGWDDMLDVKRSRRGGFAGSNRKSVASCSDPETGKASPSTSGSASPTTPDDDAFTASTLTYLASPVAQALGLPSPVSRHEKLISPVSTFIPNETPRTPRPGPKTLHLAPPRQPIPEDTASTISSIWDAPWPLPPVSPSSPRSAWHAYPMHSPVEPLYVPKGPPASAAPPRRTRNIPLKPALKVPRREHDAADVIYMTGP</sequence>
<keyword evidence="9" id="KW-0807">Transducer</keyword>
<dbReference type="GO" id="GO:0005886">
    <property type="term" value="C:plasma membrane"/>
    <property type="evidence" value="ECO:0007669"/>
    <property type="project" value="TreeGrafter"/>
</dbReference>
<accession>A0AAD6U4G9</accession>
<feature type="region of interest" description="Disordered" evidence="10">
    <location>
        <begin position="497"/>
        <end position="521"/>
    </location>
</feature>
<feature type="compositionally biased region" description="Low complexity" evidence="10">
    <location>
        <begin position="373"/>
        <end position="385"/>
    </location>
</feature>
<dbReference type="PANTHER" id="PTHR28097">
    <property type="entry name" value="PHEROMONE A FACTOR RECEPTOR"/>
    <property type="match status" value="1"/>
</dbReference>
<feature type="transmembrane region" description="Helical" evidence="11">
    <location>
        <begin position="68"/>
        <end position="91"/>
    </location>
</feature>
<dbReference type="AlphaFoldDB" id="A0AAD6U4G9"/>
<evidence type="ECO:0000313" key="12">
    <source>
        <dbReference type="EMBL" id="KAJ7085450.1"/>
    </source>
</evidence>
<evidence type="ECO:0000256" key="3">
    <source>
        <dbReference type="ARBA" id="ARBA00022507"/>
    </source>
</evidence>
<evidence type="ECO:0000256" key="4">
    <source>
        <dbReference type="ARBA" id="ARBA00022692"/>
    </source>
</evidence>
<gene>
    <name evidence="12" type="ORF">B0H15DRAFT_376327</name>
</gene>
<keyword evidence="6" id="KW-0297">G-protein coupled receptor</keyword>
<dbReference type="GO" id="GO:0000750">
    <property type="term" value="P:pheromone-dependent signal transduction involved in conjugation with cellular fusion"/>
    <property type="evidence" value="ECO:0007669"/>
    <property type="project" value="TreeGrafter"/>
</dbReference>
<evidence type="ECO:0000256" key="7">
    <source>
        <dbReference type="ARBA" id="ARBA00023136"/>
    </source>
</evidence>
<keyword evidence="8 12" id="KW-0675">Receptor</keyword>
<dbReference type="Proteomes" id="UP001222325">
    <property type="component" value="Unassembled WGS sequence"/>
</dbReference>
<comment type="caution">
    <text evidence="12">The sequence shown here is derived from an EMBL/GenBank/DDBJ whole genome shotgun (WGS) entry which is preliminary data.</text>
</comment>
<dbReference type="GO" id="GO:0004932">
    <property type="term" value="F:mating-type factor pheromone receptor activity"/>
    <property type="evidence" value="ECO:0007669"/>
    <property type="project" value="InterPro"/>
</dbReference>
<feature type="transmembrane region" description="Helical" evidence="11">
    <location>
        <begin position="208"/>
        <end position="227"/>
    </location>
</feature>
<evidence type="ECO:0000256" key="6">
    <source>
        <dbReference type="ARBA" id="ARBA00023040"/>
    </source>
</evidence>
<evidence type="ECO:0000256" key="1">
    <source>
        <dbReference type="ARBA" id="ARBA00004141"/>
    </source>
</evidence>
<feature type="transmembrane region" description="Helical" evidence="11">
    <location>
        <begin position="156"/>
        <end position="179"/>
    </location>
</feature>
<dbReference type="InterPro" id="IPR001499">
    <property type="entry name" value="GPCR_STE3"/>
</dbReference>
<evidence type="ECO:0000256" key="2">
    <source>
        <dbReference type="ARBA" id="ARBA00011085"/>
    </source>
</evidence>
<feature type="region of interest" description="Disordered" evidence="10">
    <location>
        <begin position="350"/>
        <end position="389"/>
    </location>
</feature>